<protein>
    <submittedName>
        <fullName evidence="1">Uncharacterized protein</fullName>
    </submittedName>
</protein>
<reference evidence="1" key="1">
    <citation type="submission" date="2015-06" db="EMBL/GenBank/DDBJ databases">
        <authorList>
            <person name="Hoefler B.C."/>
            <person name="Straight P.D."/>
        </authorList>
    </citation>
    <scope>NUCLEOTIDE SEQUENCE</scope>
</reference>
<name>A0A0K8U0R3_BACLA</name>
<sequence>MCYSWSSSNYSEELNSGGEETLNSMNLLKTDRLNGLQWQQSKVDAQGMLQPTIMLRSCRIQQFTAERRGHPRQLIAKLRDLKYDAMIDVAHVWTCFCIFISSTSWSASKMLFLFACAKSLDQEI</sequence>
<gene>
    <name evidence="1" type="ORF">c1_g3_i7</name>
</gene>
<dbReference type="EMBL" id="GDHF01032404">
    <property type="protein sequence ID" value="JAI19910.1"/>
    <property type="molecule type" value="Transcribed_RNA"/>
</dbReference>
<organism evidence="1">
    <name type="scientific">Bactrocera latifrons</name>
    <name type="common">Malaysian fruit fly</name>
    <name type="synonym">Chaetodacus latifrons</name>
    <dbReference type="NCBI Taxonomy" id="174628"/>
    <lineage>
        <taxon>Eukaryota</taxon>
        <taxon>Metazoa</taxon>
        <taxon>Ecdysozoa</taxon>
        <taxon>Arthropoda</taxon>
        <taxon>Hexapoda</taxon>
        <taxon>Insecta</taxon>
        <taxon>Pterygota</taxon>
        <taxon>Neoptera</taxon>
        <taxon>Endopterygota</taxon>
        <taxon>Diptera</taxon>
        <taxon>Brachycera</taxon>
        <taxon>Muscomorpha</taxon>
        <taxon>Tephritoidea</taxon>
        <taxon>Tephritidae</taxon>
        <taxon>Bactrocera</taxon>
        <taxon>Bactrocera</taxon>
    </lineage>
</organism>
<dbReference type="AlphaFoldDB" id="A0A0K8U0R3"/>
<evidence type="ECO:0000313" key="1">
    <source>
        <dbReference type="EMBL" id="JAI19910.1"/>
    </source>
</evidence>
<accession>A0A0K8U0R3</accession>
<proteinExistence type="predicted"/>